<proteinExistence type="predicted"/>
<protein>
    <submittedName>
        <fullName evidence="2">Uncharacterized protein</fullName>
    </submittedName>
</protein>
<dbReference type="Proteomes" id="UP001341840">
    <property type="component" value="Unassembled WGS sequence"/>
</dbReference>
<sequence length="124" mass="13018">MGSRVPTIKGARAHDPSRTFPESNKSCGADARAMWARQEGGAAAPCYLVASAECGQAHRANAPRLLCGSARRAGAPKEGRGGAVAAVARRMAFSYRAAAPPGGCSRANALVFTFSLFFSFFLYF</sequence>
<gene>
    <name evidence="2" type="ORF">PIB30_011371</name>
</gene>
<accession>A0ABU6Y673</accession>
<evidence type="ECO:0000313" key="3">
    <source>
        <dbReference type="Proteomes" id="UP001341840"/>
    </source>
</evidence>
<evidence type="ECO:0000313" key="2">
    <source>
        <dbReference type="EMBL" id="MED6204688.1"/>
    </source>
</evidence>
<evidence type="ECO:0000256" key="1">
    <source>
        <dbReference type="SAM" id="MobiDB-lite"/>
    </source>
</evidence>
<feature type="region of interest" description="Disordered" evidence="1">
    <location>
        <begin position="1"/>
        <end position="25"/>
    </location>
</feature>
<reference evidence="2 3" key="1">
    <citation type="journal article" date="2023" name="Plants (Basel)">
        <title>Bridging the Gap: Combining Genomics and Transcriptomics Approaches to Understand Stylosanthes scabra, an Orphan Legume from the Brazilian Caatinga.</title>
        <authorList>
            <person name="Ferreira-Neto J.R.C."/>
            <person name="da Silva M.D."/>
            <person name="Binneck E."/>
            <person name="de Melo N.F."/>
            <person name="da Silva R.H."/>
            <person name="de Melo A.L.T.M."/>
            <person name="Pandolfi V."/>
            <person name="Bustamante F.O."/>
            <person name="Brasileiro-Vidal A.C."/>
            <person name="Benko-Iseppon A.M."/>
        </authorList>
    </citation>
    <scope>NUCLEOTIDE SEQUENCE [LARGE SCALE GENOMIC DNA]</scope>
    <source>
        <tissue evidence="2">Leaves</tissue>
    </source>
</reference>
<name>A0ABU6Y673_9FABA</name>
<keyword evidence="3" id="KW-1185">Reference proteome</keyword>
<organism evidence="2 3">
    <name type="scientific">Stylosanthes scabra</name>
    <dbReference type="NCBI Taxonomy" id="79078"/>
    <lineage>
        <taxon>Eukaryota</taxon>
        <taxon>Viridiplantae</taxon>
        <taxon>Streptophyta</taxon>
        <taxon>Embryophyta</taxon>
        <taxon>Tracheophyta</taxon>
        <taxon>Spermatophyta</taxon>
        <taxon>Magnoliopsida</taxon>
        <taxon>eudicotyledons</taxon>
        <taxon>Gunneridae</taxon>
        <taxon>Pentapetalae</taxon>
        <taxon>rosids</taxon>
        <taxon>fabids</taxon>
        <taxon>Fabales</taxon>
        <taxon>Fabaceae</taxon>
        <taxon>Papilionoideae</taxon>
        <taxon>50 kb inversion clade</taxon>
        <taxon>dalbergioids sensu lato</taxon>
        <taxon>Dalbergieae</taxon>
        <taxon>Pterocarpus clade</taxon>
        <taxon>Stylosanthes</taxon>
    </lineage>
</organism>
<dbReference type="EMBL" id="JASCZI010241683">
    <property type="protein sequence ID" value="MED6204688.1"/>
    <property type="molecule type" value="Genomic_DNA"/>
</dbReference>
<comment type="caution">
    <text evidence="2">The sequence shown here is derived from an EMBL/GenBank/DDBJ whole genome shotgun (WGS) entry which is preliminary data.</text>
</comment>